<evidence type="ECO:0000256" key="4">
    <source>
        <dbReference type="ARBA" id="ARBA00022695"/>
    </source>
</evidence>
<dbReference type="PANTHER" id="PTHR11252:SF0">
    <property type="entry name" value="POLYRIBONUCLEOTIDE NUCLEOTIDYLTRANSFERASE 1, MITOCHONDRIAL"/>
    <property type="match status" value="1"/>
</dbReference>
<dbReference type="Pfam" id="PF03726">
    <property type="entry name" value="PNPase"/>
    <property type="match status" value="1"/>
</dbReference>
<keyword evidence="4 8" id="KW-0548">Nucleotidyltransferase</keyword>
<dbReference type="CDD" id="cd02393">
    <property type="entry name" value="KH-I_PNPase"/>
    <property type="match status" value="1"/>
</dbReference>
<dbReference type="FunFam" id="3.30.230.70:FF:000001">
    <property type="entry name" value="Polyribonucleotide nucleotidyltransferase"/>
    <property type="match status" value="1"/>
</dbReference>
<dbReference type="InterPro" id="IPR036456">
    <property type="entry name" value="PNPase_PH_RNA-bd_sf"/>
</dbReference>
<evidence type="ECO:0000256" key="3">
    <source>
        <dbReference type="ARBA" id="ARBA00022679"/>
    </source>
</evidence>
<feature type="binding site" evidence="8">
    <location>
        <position position="508"/>
    </location>
    <ligand>
        <name>Mg(2+)</name>
        <dbReference type="ChEBI" id="CHEBI:18420"/>
    </ligand>
</feature>
<dbReference type="InterPro" id="IPR020568">
    <property type="entry name" value="Ribosomal_Su5_D2-typ_SF"/>
</dbReference>
<evidence type="ECO:0000256" key="6">
    <source>
        <dbReference type="ARBA" id="ARBA00022842"/>
    </source>
</evidence>
<evidence type="ECO:0000313" key="12">
    <source>
        <dbReference type="Proteomes" id="UP000054010"/>
    </source>
</evidence>
<dbReference type="EC" id="2.7.7.8" evidence="8"/>
<evidence type="ECO:0000256" key="5">
    <source>
        <dbReference type="ARBA" id="ARBA00022723"/>
    </source>
</evidence>
<dbReference type="HAMAP" id="MF_01595">
    <property type="entry name" value="PNPase"/>
    <property type="match status" value="1"/>
</dbReference>
<dbReference type="InterPro" id="IPR036612">
    <property type="entry name" value="KH_dom_type_1_sf"/>
</dbReference>
<dbReference type="AlphaFoldDB" id="E1ICS6"/>
<dbReference type="SUPFAM" id="SSF54791">
    <property type="entry name" value="Eukaryotic type KH-domain (KH-domain type I)"/>
    <property type="match status" value="1"/>
</dbReference>
<reference evidence="11 12" key="1">
    <citation type="journal article" date="2011" name="J. Bacteriol.">
        <title>Draft genome sequence of the anoxygenic filamentous phototrophic bacterium Oscillochloris trichoides subsp. DG-6.</title>
        <authorList>
            <person name="Kuznetsov B.B."/>
            <person name="Ivanovsky R.N."/>
            <person name="Keppen O.I."/>
            <person name="Sukhacheva M.V."/>
            <person name="Bumazhkin B.K."/>
            <person name="Patutina E.O."/>
            <person name="Beletsky A.V."/>
            <person name="Mardanov A.V."/>
            <person name="Baslerov R.V."/>
            <person name="Panteleeva A.N."/>
            <person name="Kolganova T.V."/>
            <person name="Ravin N.V."/>
            <person name="Skryabin K.G."/>
        </authorList>
    </citation>
    <scope>NUCLEOTIDE SEQUENCE [LARGE SCALE GENOMIC DNA]</scope>
    <source>
        <strain evidence="11 12">DG-6</strain>
    </source>
</reference>
<dbReference type="Pfam" id="PF00575">
    <property type="entry name" value="S1"/>
    <property type="match status" value="1"/>
</dbReference>
<dbReference type="InterPro" id="IPR003029">
    <property type="entry name" value="S1_domain"/>
</dbReference>
<comment type="function">
    <text evidence="8">Involved in mRNA degradation. Catalyzes the phosphorolysis of single-stranded polyribonucleotides processively in the 3'- to 5'-direction.</text>
</comment>
<dbReference type="InterPro" id="IPR004088">
    <property type="entry name" value="KH_dom_type_1"/>
</dbReference>
<gene>
    <name evidence="8" type="primary">pnp</name>
    <name evidence="11" type="ORF">OSCT_1127</name>
</gene>
<dbReference type="Pfam" id="PF01138">
    <property type="entry name" value="RNase_PH"/>
    <property type="match status" value="2"/>
</dbReference>
<evidence type="ECO:0000256" key="9">
    <source>
        <dbReference type="SAM" id="MobiDB-lite"/>
    </source>
</evidence>
<feature type="domain" description="S1 motif" evidence="10">
    <location>
        <begin position="638"/>
        <end position="707"/>
    </location>
</feature>
<keyword evidence="3 8" id="KW-0808">Transferase</keyword>
<dbReference type="FunFam" id="2.40.50.140:FF:000189">
    <property type="entry name" value="Polyribonucleotide nucleotidyltransferase, putative"/>
    <property type="match status" value="1"/>
</dbReference>
<dbReference type="PROSITE" id="PS50126">
    <property type="entry name" value="S1"/>
    <property type="match status" value="1"/>
</dbReference>
<dbReference type="GO" id="GO:0005829">
    <property type="term" value="C:cytosol"/>
    <property type="evidence" value="ECO:0007669"/>
    <property type="project" value="UniProtKB-ARBA"/>
</dbReference>
<dbReference type="CDD" id="cd11363">
    <property type="entry name" value="RNase_PH_PNPase_1"/>
    <property type="match status" value="1"/>
</dbReference>
<dbReference type="NCBIfam" id="NF008805">
    <property type="entry name" value="PRK11824.1"/>
    <property type="match status" value="1"/>
</dbReference>
<dbReference type="NCBIfam" id="TIGR03591">
    <property type="entry name" value="polynuc_phos"/>
    <property type="match status" value="1"/>
</dbReference>
<dbReference type="Pfam" id="PF00013">
    <property type="entry name" value="KH_1"/>
    <property type="match status" value="1"/>
</dbReference>
<keyword evidence="7 8" id="KW-0694">RNA-binding</keyword>
<dbReference type="eggNOG" id="COG1185">
    <property type="taxonomic scope" value="Bacteria"/>
</dbReference>
<dbReference type="GO" id="GO:0000175">
    <property type="term" value="F:3'-5'-RNA exonuclease activity"/>
    <property type="evidence" value="ECO:0007669"/>
    <property type="project" value="TreeGrafter"/>
</dbReference>
<dbReference type="InterPro" id="IPR012162">
    <property type="entry name" value="PNPase"/>
</dbReference>
<dbReference type="SUPFAM" id="SSF46915">
    <property type="entry name" value="Polynucleotide phosphorylase/guanosine pentaphosphate synthase (PNPase/GPSI), domain 3"/>
    <property type="match status" value="1"/>
</dbReference>
<dbReference type="InterPro" id="IPR012340">
    <property type="entry name" value="NA-bd_OB-fold"/>
</dbReference>
<dbReference type="Gene3D" id="3.30.230.70">
    <property type="entry name" value="GHMP Kinase, N-terminal domain"/>
    <property type="match status" value="2"/>
</dbReference>
<dbReference type="SMART" id="SM00316">
    <property type="entry name" value="S1"/>
    <property type="match status" value="1"/>
</dbReference>
<keyword evidence="6 8" id="KW-0460">Magnesium</keyword>
<dbReference type="InterPro" id="IPR001247">
    <property type="entry name" value="ExoRNase_PH_dom1"/>
</dbReference>
<evidence type="ECO:0000256" key="8">
    <source>
        <dbReference type="HAMAP-Rule" id="MF_01595"/>
    </source>
</evidence>
<feature type="compositionally biased region" description="Basic and acidic residues" evidence="9">
    <location>
        <begin position="715"/>
        <end position="757"/>
    </location>
</feature>
<organism evidence="11 12">
    <name type="scientific">Oscillochloris trichoides DG-6</name>
    <dbReference type="NCBI Taxonomy" id="765420"/>
    <lineage>
        <taxon>Bacteria</taxon>
        <taxon>Bacillati</taxon>
        <taxon>Chloroflexota</taxon>
        <taxon>Chloroflexia</taxon>
        <taxon>Chloroflexales</taxon>
        <taxon>Chloroflexineae</taxon>
        <taxon>Oscillochloridaceae</taxon>
        <taxon>Oscillochloris</taxon>
    </lineage>
</organism>
<dbReference type="CDD" id="cd04472">
    <property type="entry name" value="S1_PNPase"/>
    <property type="match status" value="1"/>
</dbReference>
<accession>E1ICS6</accession>
<comment type="similarity">
    <text evidence="1 8">Belongs to the polyribonucleotide nucleotidyltransferase family.</text>
</comment>
<keyword evidence="5 8" id="KW-0479">Metal-binding</keyword>
<feature type="binding site" evidence="8">
    <location>
        <position position="502"/>
    </location>
    <ligand>
        <name>Mg(2+)</name>
        <dbReference type="ChEBI" id="CHEBI:18420"/>
    </ligand>
</feature>
<dbReference type="InterPro" id="IPR015848">
    <property type="entry name" value="PNPase_PH_RNA-bd_bac/org-type"/>
</dbReference>
<keyword evidence="12" id="KW-1185">Reference proteome</keyword>
<dbReference type="Gene3D" id="3.30.1370.10">
    <property type="entry name" value="K Homology domain, type 1"/>
    <property type="match status" value="1"/>
</dbReference>
<name>E1ICS6_9CHLR</name>
<dbReference type="SUPFAM" id="SSF50249">
    <property type="entry name" value="Nucleic acid-binding proteins"/>
    <property type="match status" value="1"/>
</dbReference>
<evidence type="ECO:0000313" key="11">
    <source>
        <dbReference type="EMBL" id="EFO81024.1"/>
    </source>
</evidence>
<dbReference type="PANTHER" id="PTHR11252">
    <property type="entry name" value="POLYRIBONUCLEOTIDE NUCLEOTIDYLTRANSFERASE"/>
    <property type="match status" value="1"/>
</dbReference>
<dbReference type="GO" id="GO:0000287">
    <property type="term" value="F:magnesium ion binding"/>
    <property type="evidence" value="ECO:0007669"/>
    <property type="project" value="UniProtKB-UniRule"/>
</dbReference>
<dbReference type="CDD" id="cd11364">
    <property type="entry name" value="RNase_PH_PNPase_2"/>
    <property type="match status" value="1"/>
</dbReference>
<dbReference type="Proteomes" id="UP000054010">
    <property type="component" value="Unassembled WGS sequence"/>
</dbReference>
<feature type="region of interest" description="Disordered" evidence="9">
    <location>
        <begin position="713"/>
        <end position="763"/>
    </location>
</feature>
<dbReference type="InterPro" id="IPR015847">
    <property type="entry name" value="ExoRNase_PH_dom2"/>
</dbReference>
<comment type="caution">
    <text evidence="11">The sequence shown here is derived from an EMBL/GenBank/DDBJ whole genome shotgun (WGS) entry which is preliminary data.</text>
</comment>
<dbReference type="GO" id="GO:0004654">
    <property type="term" value="F:polyribonucleotide nucleotidyltransferase activity"/>
    <property type="evidence" value="ECO:0007669"/>
    <property type="project" value="UniProtKB-UniRule"/>
</dbReference>
<evidence type="ECO:0000259" key="10">
    <source>
        <dbReference type="PROSITE" id="PS50126"/>
    </source>
</evidence>
<dbReference type="SMART" id="SM00322">
    <property type="entry name" value="KH"/>
    <property type="match status" value="1"/>
</dbReference>
<dbReference type="InterPro" id="IPR027408">
    <property type="entry name" value="PNPase/RNase_PH_dom_sf"/>
</dbReference>
<dbReference type="SUPFAM" id="SSF55666">
    <property type="entry name" value="Ribonuclease PH domain 2-like"/>
    <property type="match status" value="2"/>
</dbReference>
<protein>
    <recommendedName>
        <fullName evidence="8">Polyribonucleotide nucleotidyltransferase</fullName>
        <ecNumber evidence="8">2.7.7.8</ecNumber>
    </recommendedName>
    <alternativeName>
        <fullName evidence="8">Polynucleotide phosphorylase</fullName>
        <shortName evidence="8">PNPase</shortName>
    </alternativeName>
</protein>
<comment type="catalytic activity">
    <reaction evidence="8">
        <text>RNA(n+1) + phosphate = RNA(n) + a ribonucleoside 5'-diphosphate</text>
        <dbReference type="Rhea" id="RHEA:22096"/>
        <dbReference type="Rhea" id="RHEA-COMP:14527"/>
        <dbReference type="Rhea" id="RHEA-COMP:17342"/>
        <dbReference type="ChEBI" id="CHEBI:43474"/>
        <dbReference type="ChEBI" id="CHEBI:57930"/>
        <dbReference type="ChEBI" id="CHEBI:140395"/>
        <dbReference type="EC" id="2.7.7.8"/>
    </reaction>
</comment>
<dbReference type="Pfam" id="PF03725">
    <property type="entry name" value="RNase_PH_C"/>
    <property type="match status" value="1"/>
</dbReference>
<comment type="subcellular location">
    <subcellularLocation>
        <location evidence="8">Cytoplasm</location>
    </subcellularLocation>
</comment>
<evidence type="ECO:0000256" key="7">
    <source>
        <dbReference type="ARBA" id="ARBA00022884"/>
    </source>
</evidence>
<dbReference type="EMBL" id="ADVR01000030">
    <property type="protein sequence ID" value="EFO81024.1"/>
    <property type="molecule type" value="Genomic_DNA"/>
</dbReference>
<dbReference type="GO" id="GO:0003723">
    <property type="term" value="F:RNA binding"/>
    <property type="evidence" value="ECO:0007669"/>
    <property type="project" value="UniProtKB-UniRule"/>
</dbReference>
<dbReference type="HOGENOM" id="CLU_004217_2_2_0"/>
<keyword evidence="2 8" id="KW-0963">Cytoplasm</keyword>
<dbReference type="PIRSF" id="PIRSF005499">
    <property type="entry name" value="PNPase"/>
    <property type="match status" value="1"/>
</dbReference>
<dbReference type="FunFam" id="3.30.1370.10:FF:000001">
    <property type="entry name" value="Polyribonucleotide nucleotidyltransferase"/>
    <property type="match status" value="1"/>
</dbReference>
<dbReference type="STRING" id="765420.OSCT_1127"/>
<dbReference type="SUPFAM" id="SSF54211">
    <property type="entry name" value="Ribosomal protein S5 domain 2-like"/>
    <property type="match status" value="2"/>
</dbReference>
<dbReference type="GO" id="GO:0006402">
    <property type="term" value="P:mRNA catabolic process"/>
    <property type="evidence" value="ECO:0007669"/>
    <property type="project" value="UniProtKB-UniRule"/>
</dbReference>
<dbReference type="PROSITE" id="PS50084">
    <property type="entry name" value="KH_TYPE_1"/>
    <property type="match status" value="1"/>
</dbReference>
<evidence type="ECO:0000256" key="2">
    <source>
        <dbReference type="ARBA" id="ARBA00022490"/>
    </source>
</evidence>
<dbReference type="InterPro" id="IPR004087">
    <property type="entry name" value="KH_dom"/>
</dbReference>
<dbReference type="Gene3D" id="2.40.50.140">
    <property type="entry name" value="Nucleic acid-binding proteins"/>
    <property type="match status" value="1"/>
</dbReference>
<dbReference type="InterPro" id="IPR036345">
    <property type="entry name" value="ExoRNase_PH_dom2_sf"/>
</dbReference>
<comment type="cofactor">
    <cofactor evidence="8">
        <name>Mg(2+)</name>
        <dbReference type="ChEBI" id="CHEBI:18420"/>
    </cofactor>
</comment>
<proteinExistence type="inferred from homology"/>
<evidence type="ECO:0000256" key="1">
    <source>
        <dbReference type="ARBA" id="ARBA00007404"/>
    </source>
</evidence>
<sequence length="763" mass="83186">MCYAEDCIQMTEHQVYTVSTEIAGRTLTLEAGRFAEQADGAVTVRYGDTVLLATVVAAKEPREGIDFFPLTVDYEERMYSAGKIPGNFFKREGRPTTTAILTSRLTDRPLRPLFPKGYYNEVQVIITTFSIDMVNDPGPMAIIGASAALAISDIPFKGPVGAVQMTHLDGKVAANPPMSELERSRLDLVVAGTKDAVLMVEAGAYELTEDEMLEAVMQGHAVCKQLCELQEELVRLCGKPKREFVPPAVDTSLEETISAWMGKRLREAVRSKSKQEREERTAALKAEVVAHFSADEPEEELPTRIKDVSKAFEKLLKEEVRNAILDEGIRVDGRATTEIRPISVDVGVIPRVHGTGLFHRGQTQVLTVTTLGSPGEEQRLDDLGIETSKRYIHHYNFPPFSTGEAKRMGSPRRRDIGHGALAERSLYAVLPTLEEFPYTMRLVSEVLSSNGSSSMASVCGSSLSLMDAGVPIKRPVAGVAMGLITDPDGRWTVLTDIQGLEDALGDMDFKVAGTSEGITGLQMDIKTTGITYDIMRQAFAQARDGRLFILDKMNAVINSPRSELSPFAPRIITVQIPVEKIGALIGPGGKTIRSIIEATGAQIDVEDDGRVFIATSDGEAAQKALAMVEGLTREAKIGDVFLGKVVSIKPFGAFVSILPGKDGMVHISELSENRIENVEDVIQVGDEINVMVIDVDRVSGKISLSRRAVLTGESAEDRKAAGAAPRSREGGPPRDRGDFRGDRGEHRGDRGDRGDRPRPRRRD</sequence>
<dbReference type="GO" id="GO:0006396">
    <property type="term" value="P:RNA processing"/>
    <property type="evidence" value="ECO:0007669"/>
    <property type="project" value="InterPro"/>
</dbReference>
<dbReference type="FunFam" id="3.30.230.70:FF:000002">
    <property type="entry name" value="Polyribonucleotide nucleotidyltransferase"/>
    <property type="match status" value="1"/>
</dbReference>